<dbReference type="EMBL" id="AKCU01000373">
    <property type="protein sequence ID" value="EKV11686.1"/>
    <property type="molecule type" value="Genomic_DNA"/>
</dbReference>
<dbReference type="Proteomes" id="UP000009886">
    <property type="component" value="Unassembled WGS sequence"/>
</dbReference>
<gene>
    <name evidence="1" type="ORF">PDIP_55070</name>
</gene>
<dbReference type="KEGG" id="pdp:PDIP_55070"/>
<reference evidence="2" key="1">
    <citation type="journal article" date="2012" name="BMC Genomics">
        <title>Genome sequence of the necrotrophic fungus Penicillium digitatum, the main postharvest pathogen of citrus.</title>
        <authorList>
            <person name="Marcet-Houben M."/>
            <person name="Ballester A.-R."/>
            <person name="de la Fuente B."/>
            <person name="Harries E."/>
            <person name="Marcos J.F."/>
            <person name="Gonzalez-Candelas L."/>
            <person name="Gabaldon T."/>
        </authorList>
    </citation>
    <scope>NUCLEOTIDE SEQUENCE [LARGE SCALE GENOMIC DNA]</scope>
    <source>
        <strain evidence="2">Pd1 / CECT 20795</strain>
    </source>
</reference>
<protein>
    <recommendedName>
        <fullName evidence="3">N-acetyltransferase domain-containing protein</fullName>
    </recommendedName>
</protein>
<comment type="caution">
    <text evidence="1">The sequence shown here is derived from an EMBL/GenBank/DDBJ whole genome shotgun (WGS) entry which is preliminary data.</text>
</comment>
<proteinExistence type="predicted"/>
<accession>K9GEG3</accession>
<evidence type="ECO:0000313" key="1">
    <source>
        <dbReference type="EMBL" id="EKV11686.1"/>
    </source>
</evidence>
<dbReference type="HOGENOM" id="CLU_2050421_0_0_1"/>
<dbReference type="PANTHER" id="PTHR43305">
    <property type="entry name" value="FAMILY N-ACETYLTRANSFERASE, PUTATIVE (AFU_ORTHOLOGUE AFUA_2G01380)-RELATED"/>
    <property type="match status" value="1"/>
</dbReference>
<dbReference type="SUPFAM" id="SSF55729">
    <property type="entry name" value="Acyl-CoA N-acyltransferases (Nat)"/>
    <property type="match status" value="1"/>
</dbReference>
<evidence type="ECO:0008006" key="3">
    <source>
        <dbReference type="Google" id="ProtNLM"/>
    </source>
</evidence>
<dbReference type="AlphaFoldDB" id="K9GEG3"/>
<name>K9GEG3_PEND1</name>
<dbReference type="OrthoDB" id="41532at2759"/>
<dbReference type="InterPro" id="IPR016181">
    <property type="entry name" value="Acyl_CoA_acyltransferase"/>
</dbReference>
<dbReference type="InterPro" id="IPR052777">
    <property type="entry name" value="Acetyltransferase_Enz"/>
</dbReference>
<dbReference type="Gene3D" id="3.40.630.30">
    <property type="match status" value="1"/>
</dbReference>
<dbReference type="VEuPathDB" id="FungiDB:PDIP_55070"/>
<dbReference type="PANTHER" id="PTHR43305:SF1">
    <property type="entry name" value="FAMILY N-ACETYLTRANSFERASE, PUTATIVE (AFU_ORTHOLOGUE AFUA_2G01380)-RELATED"/>
    <property type="match status" value="1"/>
</dbReference>
<organism evidence="1 2">
    <name type="scientific">Penicillium digitatum (strain Pd1 / CECT 20795)</name>
    <name type="common">Green mold</name>
    <dbReference type="NCBI Taxonomy" id="1170230"/>
    <lineage>
        <taxon>Eukaryota</taxon>
        <taxon>Fungi</taxon>
        <taxon>Dikarya</taxon>
        <taxon>Ascomycota</taxon>
        <taxon>Pezizomycotina</taxon>
        <taxon>Eurotiomycetes</taxon>
        <taxon>Eurotiomycetidae</taxon>
        <taxon>Eurotiales</taxon>
        <taxon>Aspergillaceae</taxon>
        <taxon>Penicillium</taxon>
    </lineage>
</organism>
<evidence type="ECO:0000313" key="2">
    <source>
        <dbReference type="Proteomes" id="UP000009886"/>
    </source>
</evidence>
<sequence>MELDSLLGKHASSKGESLLIARVGTDFREHYSNGSTQISPPEFPSTLGCVALQRDSAIWCEMKRLYVLKDTRGERLSETLVEAILEQVRALWVRTHLDTLPEMTAARRLSPKYGVVDIAP</sequence>